<dbReference type="InterPro" id="IPR003691">
    <property type="entry name" value="FluC"/>
</dbReference>
<keyword evidence="8 12" id="KW-0472">Membrane</keyword>
<comment type="caution">
    <text evidence="13">The sequence shown here is derived from an EMBL/GenBank/DDBJ whole genome shotgun (WGS) entry which is preliminary data.</text>
</comment>
<dbReference type="PANTHER" id="PTHR28259">
    <property type="entry name" value="FLUORIDE EXPORT PROTEIN 1-RELATED"/>
    <property type="match status" value="1"/>
</dbReference>
<comment type="subcellular location">
    <subcellularLocation>
        <location evidence="1 12">Cell membrane</location>
        <topology evidence="1 12">Multi-pass membrane protein</topology>
    </subcellularLocation>
</comment>
<evidence type="ECO:0000256" key="5">
    <source>
        <dbReference type="ARBA" id="ARBA00022989"/>
    </source>
</evidence>
<feature type="transmembrane region" description="Helical" evidence="12">
    <location>
        <begin position="100"/>
        <end position="123"/>
    </location>
</feature>
<evidence type="ECO:0000256" key="6">
    <source>
        <dbReference type="ARBA" id="ARBA00023053"/>
    </source>
</evidence>
<dbReference type="HAMAP" id="MF_00454">
    <property type="entry name" value="FluC"/>
    <property type="match status" value="1"/>
</dbReference>
<evidence type="ECO:0000256" key="12">
    <source>
        <dbReference type="HAMAP-Rule" id="MF_00454"/>
    </source>
</evidence>
<evidence type="ECO:0000256" key="9">
    <source>
        <dbReference type="ARBA" id="ARBA00023303"/>
    </source>
</evidence>
<dbReference type="PANTHER" id="PTHR28259:SF1">
    <property type="entry name" value="FLUORIDE EXPORT PROTEIN 1-RELATED"/>
    <property type="match status" value="1"/>
</dbReference>
<feature type="binding site" evidence="12">
    <location>
        <position position="78"/>
    </location>
    <ligand>
        <name>Na(+)</name>
        <dbReference type="ChEBI" id="CHEBI:29101"/>
        <note>structural</note>
    </ligand>
</feature>
<keyword evidence="12" id="KW-0813">Transport</keyword>
<reference evidence="13 14" key="1">
    <citation type="submission" date="2019-07" db="EMBL/GenBank/DDBJ databases">
        <title>Reclasification of Spiribacter aquaticus.</title>
        <authorList>
            <person name="Leon M.J."/>
            <person name="Sanchez-Porro C."/>
            <person name="Ventosa A."/>
        </authorList>
    </citation>
    <scope>NUCLEOTIDE SEQUENCE [LARGE SCALE GENOMIC DNA]</scope>
    <source>
        <strain evidence="13 14">SP30</strain>
    </source>
</reference>
<keyword evidence="5 12" id="KW-1133">Transmembrane helix</keyword>
<dbReference type="RefSeq" id="WP_110883000.1">
    <property type="nucleotide sequence ID" value="NZ_VMKP01000003.1"/>
</dbReference>
<evidence type="ECO:0000256" key="2">
    <source>
        <dbReference type="ARBA" id="ARBA00022475"/>
    </source>
</evidence>
<feature type="transmembrane region" description="Helical" evidence="12">
    <location>
        <begin position="70"/>
        <end position="94"/>
    </location>
</feature>
<keyword evidence="4 12" id="KW-0812">Transmembrane</keyword>
<organism evidence="13 14">
    <name type="scientific">Spiribacter aquaticus</name>
    <dbReference type="NCBI Taxonomy" id="1935996"/>
    <lineage>
        <taxon>Bacteria</taxon>
        <taxon>Pseudomonadati</taxon>
        <taxon>Pseudomonadota</taxon>
        <taxon>Gammaproteobacteria</taxon>
        <taxon>Chromatiales</taxon>
        <taxon>Ectothiorhodospiraceae</taxon>
        <taxon>Spiribacter</taxon>
    </lineage>
</organism>
<comment type="similarity">
    <text evidence="10 12">Belongs to the fluoride channel Fluc/FEX (TC 1.A.43) family.</text>
</comment>
<feature type="binding site" evidence="12">
    <location>
        <position position="81"/>
    </location>
    <ligand>
        <name>Na(+)</name>
        <dbReference type="ChEBI" id="CHEBI:29101"/>
        <note>structural</note>
    </ligand>
</feature>
<comment type="function">
    <text evidence="12">Fluoride-specific ion channel. Important for reducing fluoride concentration in the cell, thus reducing its toxicity.</text>
</comment>
<evidence type="ECO:0000256" key="10">
    <source>
        <dbReference type="ARBA" id="ARBA00035120"/>
    </source>
</evidence>
<dbReference type="AlphaFoldDB" id="A0A557RHQ9"/>
<name>A0A557RHQ9_9GAMM</name>
<evidence type="ECO:0000313" key="13">
    <source>
        <dbReference type="EMBL" id="TVO64656.1"/>
    </source>
</evidence>
<proteinExistence type="inferred from homology"/>
<evidence type="ECO:0000256" key="3">
    <source>
        <dbReference type="ARBA" id="ARBA00022519"/>
    </source>
</evidence>
<comment type="catalytic activity">
    <reaction evidence="11">
        <text>fluoride(in) = fluoride(out)</text>
        <dbReference type="Rhea" id="RHEA:76159"/>
        <dbReference type="ChEBI" id="CHEBI:17051"/>
    </reaction>
    <physiologicalReaction direction="left-to-right" evidence="11">
        <dbReference type="Rhea" id="RHEA:76160"/>
    </physiologicalReaction>
</comment>
<dbReference type="GO" id="GO:0140114">
    <property type="term" value="P:cellular detoxification of fluoride"/>
    <property type="evidence" value="ECO:0007669"/>
    <property type="project" value="UniProtKB-UniRule"/>
</dbReference>
<keyword evidence="6 12" id="KW-0915">Sodium</keyword>
<comment type="activity regulation">
    <text evidence="12">Na(+) is not transported, but it plays an essential structural role and its presence is essential for fluoride channel function.</text>
</comment>
<evidence type="ECO:0000256" key="1">
    <source>
        <dbReference type="ARBA" id="ARBA00004651"/>
    </source>
</evidence>
<dbReference type="GO" id="GO:0046872">
    <property type="term" value="F:metal ion binding"/>
    <property type="evidence" value="ECO:0007669"/>
    <property type="project" value="UniProtKB-KW"/>
</dbReference>
<evidence type="ECO:0000256" key="8">
    <source>
        <dbReference type="ARBA" id="ARBA00023136"/>
    </source>
</evidence>
<dbReference type="GO" id="GO:0005886">
    <property type="term" value="C:plasma membrane"/>
    <property type="evidence" value="ECO:0007669"/>
    <property type="project" value="UniProtKB-SubCell"/>
</dbReference>
<sequence length="127" mass="12902">MAFVGEYLAVASGGAIGAALRYGATAAVHGVLPRAFPWGTLAVNVVGSLLIGVAFVLLVERSLPGSSLRLFFAVGVLGAFTTFSTFSLDTIALYEAGAGLQAAAYVLASVTTCLLATLTGILITRSF</sequence>
<gene>
    <name evidence="12 13" type="primary">crcB</name>
    <name evidence="12" type="synonym">fluC</name>
    <name evidence="13" type="ORF">FPL11_08380</name>
</gene>
<protein>
    <recommendedName>
        <fullName evidence="12">Fluoride-specific ion channel FluC</fullName>
    </recommendedName>
</protein>
<keyword evidence="7 12" id="KW-0406">Ion transport</keyword>
<dbReference type="GO" id="GO:0062054">
    <property type="term" value="F:fluoride channel activity"/>
    <property type="evidence" value="ECO:0007669"/>
    <property type="project" value="UniProtKB-UniRule"/>
</dbReference>
<keyword evidence="9 12" id="KW-0407">Ion channel</keyword>
<evidence type="ECO:0000256" key="7">
    <source>
        <dbReference type="ARBA" id="ARBA00023065"/>
    </source>
</evidence>
<dbReference type="Proteomes" id="UP000316688">
    <property type="component" value="Unassembled WGS sequence"/>
</dbReference>
<keyword evidence="3" id="KW-0997">Cell inner membrane</keyword>
<accession>A0A557RHQ9</accession>
<evidence type="ECO:0000256" key="4">
    <source>
        <dbReference type="ARBA" id="ARBA00022692"/>
    </source>
</evidence>
<evidence type="ECO:0000313" key="14">
    <source>
        <dbReference type="Proteomes" id="UP000316688"/>
    </source>
</evidence>
<evidence type="ECO:0000256" key="11">
    <source>
        <dbReference type="ARBA" id="ARBA00035585"/>
    </source>
</evidence>
<keyword evidence="2 12" id="KW-1003">Cell membrane</keyword>
<feature type="transmembrane region" description="Helical" evidence="12">
    <location>
        <begin position="36"/>
        <end position="58"/>
    </location>
</feature>
<dbReference type="EMBL" id="VMKP01000003">
    <property type="protein sequence ID" value="TVO64656.1"/>
    <property type="molecule type" value="Genomic_DNA"/>
</dbReference>
<keyword evidence="12" id="KW-0479">Metal-binding</keyword>
<dbReference type="Pfam" id="PF02537">
    <property type="entry name" value="CRCB"/>
    <property type="match status" value="1"/>
</dbReference>
<keyword evidence="14" id="KW-1185">Reference proteome</keyword>
<dbReference type="NCBIfam" id="TIGR00494">
    <property type="entry name" value="crcB"/>
    <property type="match status" value="1"/>
</dbReference>